<organism evidence="13 14">
    <name type="scientific">Photobacterium jeanii</name>
    <dbReference type="NCBI Taxonomy" id="858640"/>
    <lineage>
        <taxon>Bacteria</taxon>
        <taxon>Pseudomonadati</taxon>
        <taxon>Pseudomonadota</taxon>
        <taxon>Gammaproteobacteria</taxon>
        <taxon>Vibrionales</taxon>
        <taxon>Vibrionaceae</taxon>
        <taxon>Photobacterium</taxon>
    </lineage>
</organism>
<protein>
    <submittedName>
        <fullName evidence="13">Cytochrome B</fullName>
    </submittedName>
</protein>
<dbReference type="PANTHER" id="PTHR35457:SF1">
    <property type="entry name" value="HEME A SYNTHASE"/>
    <property type="match status" value="1"/>
</dbReference>
<keyword evidence="14" id="KW-1185">Reference proteome</keyword>
<keyword evidence="9 12" id="KW-0472">Membrane</keyword>
<keyword evidence="8" id="KW-0350">Heme biosynthesis</keyword>
<comment type="caution">
    <text evidence="13">The sequence shown here is derived from an EMBL/GenBank/DDBJ whole genome shotgun (WGS) entry which is preliminary data.</text>
</comment>
<feature type="transmembrane region" description="Helical" evidence="12">
    <location>
        <begin position="106"/>
        <end position="126"/>
    </location>
</feature>
<keyword evidence="2" id="KW-1003">Cell membrane</keyword>
<feature type="transmembrane region" description="Helical" evidence="12">
    <location>
        <begin position="132"/>
        <end position="153"/>
    </location>
</feature>
<proteinExistence type="predicted"/>
<keyword evidence="3 12" id="KW-0812">Transmembrane</keyword>
<dbReference type="PANTHER" id="PTHR35457">
    <property type="entry name" value="HEME A SYNTHASE"/>
    <property type="match status" value="1"/>
</dbReference>
<evidence type="ECO:0000256" key="10">
    <source>
        <dbReference type="ARBA" id="ARBA00023157"/>
    </source>
</evidence>
<feature type="transmembrane region" description="Helical" evidence="12">
    <location>
        <begin position="9"/>
        <end position="29"/>
    </location>
</feature>
<evidence type="ECO:0000256" key="1">
    <source>
        <dbReference type="ARBA" id="ARBA00004141"/>
    </source>
</evidence>
<dbReference type="InterPro" id="IPR050450">
    <property type="entry name" value="COX15/CtaA_HemeA_synthase"/>
</dbReference>
<accession>A0A178KI28</accession>
<evidence type="ECO:0000256" key="11">
    <source>
        <dbReference type="ARBA" id="ARBA00023444"/>
    </source>
</evidence>
<dbReference type="InterPro" id="IPR003780">
    <property type="entry name" value="COX15/CtaA_fam"/>
</dbReference>
<dbReference type="Proteomes" id="UP000078503">
    <property type="component" value="Unassembled WGS sequence"/>
</dbReference>
<evidence type="ECO:0000313" key="13">
    <source>
        <dbReference type="EMBL" id="OAN16968.1"/>
    </source>
</evidence>
<evidence type="ECO:0000256" key="7">
    <source>
        <dbReference type="ARBA" id="ARBA00023004"/>
    </source>
</evidence>
<evidence type="ECO:0000256" key="4">
    <source>
        <dbReference type="ARBA" id="ARBA00022723"/>
    </source>
</evidence>
<keyword evidence="5 12" id="KW-1133">Transmembrane helix</keyword>
<name>A0A178KI28_9GAMM</name>
<dbReference type="OrthoDB" id="1447144at2"/>
<feature type="transmembrane region" description="Helical" evidence="12">
    <location>
        <begin position="313"/>
        <end position="335"/>
    </location>
</feature>
<evidence type="ECO:0000256" key="6">
    <source>
        <dbReference type="ARBA" id="ARBA00023002"/>
    </source>
</evidence>
<dbReference type="GO" id="GO:0046872">
    <property type="term" value="F:metal ion binding"/>
    <property type="evidence" value="ECO:0007669"/>
    <property type="project" value="UniProtKB-KW"/>
</dbReference>
<dbReference type="Pfam" id="PF02628">
    <property type="entry name" value="COX15-CtaA"/>
    <property type="match status" value="2"/>
</dbReference>
<feature type="transmembrane region" description="Helical" evidence="12">
    <location>
        <begin position="285"/>
        <end position="306"/>
    </location>
</feature>
<dbReference type="GO" id="GO:0016020">
    <property type="term" value="C:membrane"/>
    <property type="evidence" value="ECO:0007669"/>
    <property type="project" value="UniProtKB-SubCell"/>
</dbReference>
<keyword evidence="7" id="KW-0408">Iron</keyword>
<dbReference type="GO" id="GO:0006784">
    <property type="term" value="P:heme A biosynthetic process"/>
    <property type="evidence" value="ECO:0007669"/>
    <property type="project" value="InterPro"/>
</dbReference>
<keyword evidence="10" id="KW-1015">Disulfide bond</keyword>
<gene>
    <name evidence="13" type="ORF">A3K86_08515</name>
</gene>
<dbReference type="GO" id="GO:0016491">
    <property type="term" value="F:oxidoreductase activity"/>
    <property type="evidence" value="ECO:0007669"/>
    <property type="project" value="UniProtKB-KW"/>
</dbReference>
<comment type="subcellular location">
    <subcellularLocation>
        <location evidence="1">Membrane</location>
        <topology evidence="1">Multi-pass membrane protein</topology>
    </subcellularLocation>
</comment>
<evidence type="ECO:0000256" key="3">
    <source>
        <dbReference type="ARBA" id="ARBA00022692"/>
    </source>
</evidence>
<feature type="transmembrane region" description="Helical" evidence="12">
    <location>
        <begin position="341"/>
        <end position="364"/>
    </location>
</feature>
<keyword evidence="4" id="KW-0479">Metal-binding</keyword>
<dbReference type="STRING" id="858640.A3K86_08515"/>
<evidence type="ECO:0000313" key="14">
    <source>
        <dbReference type="Proteomes" id="UP000078503"/>
    </source>
</evidence>
<evidence type="ECO:0000256" key="9">
    <source>
        <dbReference type="ARBA" id="ARBA00023136"/>
    </source>
</evidence>
<comment type="pathway">
    <text evidence="11">Porphyrin-containing compound metabolism.</text>
</comment>
<feature type="transmembrane region" description="Helical" evidence="12">
    <location>
        <begin position="211"/>
        <end position="234"/>
    </location>
</feature>
<reference evidence="13 14" key="1">
    <citation type="submission" date="2016-03" db="EMBL/GenBank/DDBJ databases">
        <title>Photobacterium proteolyticum sp. nov. a protease producing bacterium isolated from ocean sediments of Laizhou Bay.</title>
        <authorList>
            <person name="Li Y."/>
        </authorList>
    </citation>
    <scope>NUCLEOTIDE SEQUENCE [LARGE SCALE GENOMIC DNA]</scope>
    <source>
        <strain evidence="13 14">R-40508</strain>
    </source>
</reference>
<sequence length="394" mass="42735">MTNTQYRYLIYGTLVLTLVVIALGAFTRLTEAGLGCPDWPGCYGTLTVPNSQADFARAEQLFPDSPVEIDKAWNEMIHRYIAGTLGLLVLAINIGSWQQVSRPKKLPLLLLAVVCFQAALGMWTVTMNLMPVVVMGHLLGGFTTASLLLLLSLRVHRQAKQIHAFMKMKPSLSAESAEAIFDDNAKPLSSASSASLSRSSSSVAPPLSKGLLGLVVVALVVVIGQIMLGGWTAANYAAVVCTQLPVCEVDWLANYDVSAFAPIQAVHDSYQYGVLDYSQRVTIHVTHRLGAVVVVAVLAVLIWQLLSRRAYQGYGWLITGVLMLQILLGLTNVVAHLPLGIAVAHNLVGALLLLSLVATSYRLVSDYQQQMLSLAQMDSKEEAWQAKEQQHGEI</sequence>
<dbReference type="AlphaFoldDB" id="A0A178KI28"/>
<keyword evidence="6" id="KW-0560">Oxidoreductase</keyword>
<evidence type="ECO:0000256" key="12">
    <source>
        <dbReference type="SAM" id="Phobius"/>
    </source>
</evidence>
<dbReference type="EMBL" id="LVHF01000015">
    <property type="protein sequence ID" value="OAN16968.1"/>
    <property type="molecule type" value="Genomic_DNA"/>
</dbReference>
<feature type="transmembrane region" description="Helical" evidence="12">
    <location>
        <begin position="77"/>
        <end position="94"/>
    </location>
</feature>
<evidence type="ECO:0000256" key="8">
    <source>
        <dbReference type="ARBA" id="ARBA00023133"/>
    </source>
</evidence>
<evidence type="ECO:0000256" key="5">
    <source>
        <dbReference type="ARBA" id="ARBA00022989"/>
    </source>
</evidence>
<evidence type="ECO:0000256" key="2">
    <source>
        <dbReference type="ARBA" id="ARBA00022475"/>
    </source>
</evidence>
<dbReference type="RefSeq" id="WP_068330476.1">
    <property type="nucleotide sequence ID" value="NZ_LVHF01000015.1"/>
</dbReference>